<keyword evidence="1" id="KW-0175">Coiled coil</keyword>
<evidence type="ECO:0000313" key="2">
    <source>
        <dbReference type="EMBL" id="XAG40224.1"/>
    </source>
</evidence>
<protein>
    <submittedName>
        <fullName evidence="2">DUF4391 domain-containing protein</fullName>
    </submittedName>
</protein>
<evidence type="ECO:0000256" key="1">
    <source>
        <dbReference type="SAM" id="Coils"/>
    </source>
</evidence>
<dbReference type="Pfam" id="PF14335">
    <property type="entry name" value="DUF4391"/>
    <property type="match status" value="1"/>
</dbReference>
<reference evidence="2" key="1">
    <citation type="submission" date="2022-03" db="EMBL/GenBank/DDBJ databases">
        <title>Sea Food Isolates.</title>
        <authorList>
            <person name="Li C."/>
        </authorList>
    </citation>
    <scope>NUCLEOTIDE SEQUENCE</scope>
    <source>
        <strain evidence="2">19NY04SH05-1</strain>
    </source>
</reference>
<dbReference type="InterPro" id="IPR025503">
    <property type="entry name" value="DUF4391"/>
</dbReference>
<sequence>MTSHYRFPRPTELNRRLPKEALYQRLNPTAALRQLFVTQVQEINWSHKLSSDTLNMTAGGDYPELQVFDIDLKAAVCELDEELLRAIDGQIVHPIFFRIHRLVGEQHQIQYQLAYKAPAVVGSDKVKIAGYFASEWLPMPEPESLVALPVALDVTQLYRILLQGLTPHPPRSEEPLRDWIIRLDELTKLDKRISRLQSQLQKERQFNRKVEMNAQLRQLKNEFQQLTEGMDV</sequence>
<name>A0AAU6T5H6_9GAMM</name>
<dbReference type="EMBL" id="CP095328">
    <property type="protein sequence ID" value="XAG40224.1"/>
    <property type="molecule type" value="Genomic_DNA"/>
</dbReference>
<accession>A0AAU6T5H6</accession>
<dbReference type="RefSeq" id="WP_335856081.1">
    <property type="nucleotide sequence ID" value="NZ_CP095328.1"/>
</dbReference>
<feature type="coiled-coil region" evidence="1">
    <location>
        <begin position="202"/>
        <end position="229"/>
    </location>
</feature>
<proteinExistence type="predicted"/>
<dbReference type="AlphaFoldDB" id="A0AAU6T5H6"/>
<gene>
    <name evidence="2" type="ORF">MRK42_14605</name>
</gene>
<organism evidence="2">
    <name type="scientific">Aeromonas sp. 19NY04SH05-1</name>
    <dbReference type="NCBI Taxonomy" id="2920537"/>
    <lineage>
        <taxon>Bacteria</taxon>
        <taxon>Pseudomonadati</taxon>
        <taxon>Pseudomonadota</taxon>
        <taxon>Gammaproteobacteria</taxon>
        <taxon>Aeromonadales</taxon>
        <taxon>Aeromonadaceae</taxon>
        <taxon>Aeromonas</taxon>
    </lineage>
</organism>